<gene>
    <name evidence="2" type="ORF">JCM19294_2768</name>
</gene>
<evidence type="ECO:0000256" key="1">
    <source>
        <dbReference type="SAM" id="SignalP"/>
    </source>
</evidence>
<dbReference type="Proteomes" id="UP000029221">
    <property type="component" value="Unassembled WGS sequence"/>
</dbReference>
<protein>
    <submittedName>
        <fullName evidence="2">Uncharacterized protein</fullName>
    </submittedName>
</protein>
<dbReference type="EMBL" id="BBML01000001">
    <property type="protein sequence ID" value="GAK95986.1"/>
    <property type="molecule type" value="Genomic_DNA"/>
</dbReference>
<dbReference type="eggNOG" id="COG3291">
    <property type="taxonomic scope" value="Bacteria"/>
</dbReference>
<dbReference type="Gene3D" id="2.60.40.10">
    <property type="entry name" value="Immunoglobulins"/>
    <property type="match status" value="1"/>
</dbReference>
<dbReference type="RefSeq" id="WP_042276857.1">
    <property type="nucleotide sequence ID" value="NZ_BBML01000001.1"/>
</dbReference>
<sequence length="213" mass="22414">MKAQLLTLFSFISFYALSQSTINITTSGGSFPNEKWVSITTAVDGGGTQVWGQGDGSYSNGAGLINQDISIAPGTYYVNCYDQYSDGWDGTTISVTAYGSVIGDNGGNSPSDPSTVDASFNWEPGSPELELEASFQIIVPVPPSCLSPSVLSASAITPTSVDLDWTSGGSGETEWELEYGASGFTQGTGTIVSINSNPYTLSGLWQILIMMFM</sequence>
<feature type="signal peptide" evidence="1">
    <location>
        <begin position="1"/>
        <end position="18"/>
    </location>
</feature>
<proteinExistence type="predicted"/>
<organism evidence="2 3">
    <name type="scientific">Nonlabens tegetincola</name>
    <dbReference type="NCBI Taxonomy" id="323273"/>
    <lineage>
        <taxon>Bacteria</taxon>
        <taxon>Pseudomonadati</taxon>
        <taxon>Bacteroidota</taxon>
        <taxon>Flavobacteriia</taxon>
        <taxon>Flavobacteriales</taxon>
        <taxon>Flavobacteriaceae</taxon>
        <taxon>Nonlabens</taxon>
    </lineage>
</organism>
<dbReference type="AlphaFoldDB" id="A0A090QKH4"/>
<keyword evidence="3" id="KW-1185">Reference proteome</keyword>
<reference evidence="2" key="1">
    <citation type="journal article" date="2014" name="Genome Announc.">
        <title>Draft Genome Sequences of Marine Flavobacterium Nonlabens Strains NR17, NR24, NR27, NR32, NR33, and Ara13.</title>
        <authorList>
            <person name="Nakanishi M."/>
            <person name="Meirelles P."/>
            <person name="Suzuki R."/>
            <person name="Takatani N."/>
            <person name="Mino S."/>
            <person name="Suda W."/>
            <person name="Oshima K."/>
            <person name="Hattori M."/>
            <person name="Ohkuma M."/>
            <person name="Hosokawa M."/>
            <person name="Miyashita K."/>
            <person name="Thompson F.L."/>
            <person name="Niwa A."/>
            <person name="Sawabe T."/>
            <person name="Sawabe T."/>
        </authorList>
    </citation>
    <scope>NUCLEOTIDE SEQUENCE [LARGE SCALE GENOMIC DNA]</scope>
    <source>
        <strain evidence="2">JCM 19294</strain>
    </source>
</reference>
<feature type="chain" id="PRO_5001861835" evidence="1">
    <location>
        <begin position="19"/>
        <end position="213"/>
    </location>
</feature>
<keyword evidence="1" id="KW-0732">Signal</keyword>
<evidence type="ECO:0000313" key="2">
    <source>
        <dbReference type="EMBL" id="GAK95986.1"/>
    </source>
</evidence>
<dbReference type="SUPFAM" id="SSF49265">
    <property type="entry name" value="Fibronectin type III"/>
    <property type="match status" value="1"/>
</dbReference>
<accession>A0A090QKH4</accession>
<dbReference type="InterPro" id="IPR013783">
    <property type="entry name" value="Ig-like_fold"/>
</dbReference>
<evidence type="ECO:0000313" key="3">
    <source>
        <dbReference type="Proteomes" id="UP000029221"/>
    </source>
</evidence>
<comment type="caution">
    <text evidence="2">The sequence shown here is derived from an EMBL/GenBank/DDBJ whole genome shotgun (WGS) entry which is preliminary data.</text>
</comment>
<dbReference type="InterPro" id="IPR036116">
    <property type="entry name" value="FN3_sf"/>
</dbReference>
<name>A0A090QKH4_9FLAO</name>